<protein>
    <recommendedName>
        <fullName evidence="5">REJ domain-containing protein</fullName>
    </recommendedName>
</protein>
<accession>A0A3N4LUF5</accession>
<reference evidence="3 4" key="1">
    <citation type="journal article" date="2018" name="Nat. Ecol. Evol.">
        <title>Pezizomycetes genomes reveal the molecular basis of ectomycorrhizal truffle lifestyle.</title>
        <authorList>
            <person name="Murat C."/>
            <person name="Payen T."/>
            <person name="Noel B."/>
            <person name="Kuo A."/>
            <person name="Morin E."/>
            <person name="Chen J."/>
            <person name="Kohler A."/>
            <person name="Krizsan K."/>
            <person name="Balestrini R."/>
            <person name="Da Silva C."/>
            <person name="Montanini B."/>
            <person name="Hainaut M."/>
            <person name="Levati E."/>
            <person name="Barry K.W."/>
            <person name="Belfiori B."/>
            <person name="Cichocki N."/>
            <person name="Clum A."/>
            <person name="Dockter R.B."/>
            <person name="Fauchery L."/>
            <person name="Guy J."/>
            <person name="Iotti M."/>
            <person name="Le Tacon F."/>
            <person name="Lindquist E.A."/>
            <person name="Lipzen A."/>
            <person name="Malagnac F."/>
            <person name="Mello A."/>
            <person name="Molinier V."/>
            <person name="Miyauchi S."/>
            <person name="Poulain J."/>
            <person name="Riccioni C."/>
            <person name="Rubini A."/>
            <person name="Sitrit Y."/>
            <person name="Splivallo R."/>
            <person name="Traeger S."/>
            <person name="Wang M."/>
            <person name="Zifcakova L."/>
            <person name="Wipf D."/>
            <person name="Zambonelli A."/>
            <person name="Paolocci F."/>
            <person name="Nowrousian M."/>
            <person name="Ottonello S."/>
            <person name="Baldrian P."/>
            <person name="Spatafora J.W."/>
            <person name="Henrissat B."/>
            <person name="Nagy L.G."/>
            <person name="Aury J.M."/>
            <person name="Wincker P."/>
            <person name="Grigoriev I.V."/>
            <person name="Bonfante P."/>
            <person name="Martin F.M."/>
        </authorList>
    </citation>
    <scope>NUCLEOTIDE SEQUENCE [LARGE SCALE GENOMIC DNA]</scope>
    <source>
        <strain evidence="3 4">ATCC MYA-4762</strain>
    </source>
</reference>
<evidence type="ECO:0008006" key="5">
    <source>
        <dbReference type="Google" id="ProtNLM"/>
    </source>
</evidence>
<sequence>MYHHHPLHRLHLALLLSKGICTLMPTSSLYIPTPRTSRYSALPSPRTRKATAPDLSTSNPPPLVQLPNPSPSPSPSLQSRSTSSARSLHTHPIWARIHLLVIQLNNIPSLTQFCPFSLSKREACSARSPAPPHKPVDCSIMLSGFFCASILTSVHGSIRDCCCSPS</sequence>
<dbReference type="EMBL" id="ML121534">
    <property type="protein sequence ID" value="RPB26543.1"/>
    <property type="molecule type" value="Genomic_DNA"/>
</dbReference>
<gene>
    <name evidence="3" type="ORF">L211DRAFT_682195</name>
</gene>
<feature type="signal peptide" evidence="2">
    <location>
        <begin position="1"/>
        <end position="28"/>
    </location>
</feature>
<proteinExistence type="predicted"/>
<dbReference type="Proteomes" id="UP000267821">
    <property type="component" value="Unassembled WGS sequence"/>
</dbReference>
<feature type="chain" id="PRO_5018228697" description="REJ domain-containing protein" evidence="2">
    <location>
        <begin position="29"/>
        <end position="166"/>
    </location>
</feature>
<feature type="compositionally biased region" description="Pro residues" evidence="1">
    <location>
        <begin position="59"/>
        <end position="74"/>
    </location>
</feature>
<organism evidence="3 4">
    <name type="scientific">Terfezia boudieri ATCC MYA-4762</name>
    <dbReference type="NCBI Taxonomy" id="1051890"/>
    <lineage>
        <taxon>Eukaryota</taxon>
        <taxon>Fungi</taxon>
        <taxon>Dikarya</taxon>
        <taxon>Ascomycota</taxon>
        <taxon>Pezizomycotina</taxon>
        <taxon>Pezizomycetes</taxon>
        <taxon>Pezizales</taxon>
        <taxon>Pezizaceae</taxon>
        <taxon>Terfezia</taxon>
    </lineage>
</organism>
<dbReference type="InParanoid" id="A0A3N4LUF5"/>
<keyword evidence="4" id="KW-1185">Reference proteome</keyword>
<evidence type="ECO:0000313" key="3">
    <source>
        <dbReference type="EMBL" id="RPB26543.1"/>
    </source>
</evidence>
<name>A0A3N4LUF5_9PEZI</name>
<evidence type="ECO:0000313" key="4">
    <source>
        <dbReference type="Proteomes" id="UP000267821"/>
    </source>
</evidence>
<dbReference type="OrthoDB" id="10388229at2759"/>
<keyword evidence="2" id="KW-0732">Signal</keyword>
<evidence type="ECO:0000256" key="1">
    <source>
        <dbReference type="SAM" id="MobiDB-lite"/>
    </source>
</evidence>
<feature type="region of interest" description="Disordered" evidence="1">
    <location>
        <begin position="35"/>
        <end position="82"/>
    </location>
</feature>
<dbReference type="AlphaFoldDB" id="A0A3N4LUF5"/>
<evidence type="ECO:0000256" key="2">
    <source>
        <dbReference type="SAM" id="SignalP"/>
    </source>
</evidence>